<protein>
    <submittedName>
        <fullName evidence="3 4">SCP domain-containing protein</fullName>
    </submittedName>
</protein>
<evidence type="ECO:0000259" key="1">
    <source>
        <dbReference type="Pfam" id="PF18885"/>
    </source>
</evidence>
<keyword evidence="2" id="KW-1185">Reference proteome</keyword>
<dbReference type="AlphaFoldDB" id="A0A5S6QS31"/>
<evidence type="ECO:0000313" key="2">
    <source>
        <dbReference type="Proteomes" id="UP000046395"/>
    </source>
</evidence>
<evidence type="ECO:0000313" key="4">
    <source>
        <dbReference type="WBParaSite" id="TMUE_2000010040.1"/>
    </source>
</evidence>
<dbReference type="WBParaSite" id="TMUE_2000010040.1">
    <property type="protein sequence ID" value="TMUE_2000010040.1"/>
    <property type="gene ID" value="WBGene00286857"/>
</dbReference>
<feature type="domain" description="DUF5648" evidence="1">
    <location>
        <begin position="290"/>
        <end position="381"/>
    </location>
</feature>
<reference evidence="2" key="1">
    <citation type="submission" date="2014-03" db="EMBL/GenBank/DDBJ databases">
        <title>The whipworm genome and dual-species transcriptomics of an intimate host-pathogen interaction.</title>
        <authorList>
            <person name="Foth B.J."/>
            <person name="Tsai I.J."/>
            <person name="Reid A.J."/>
            <person name="Bancroft A.J."/>
            <person name="Nichol S."/>
            <person name="Tracey A."/>
            <person name="Holroyd N."/>
            <person name="Cotton J.A."/>
            <person name="Stanley E.J."/>
            <person name="Zarowiecki M."/>
            <person name="Liu J.Z."/>
            <person name="Huckvale T."/>
            <person name="Cooper P.J."/>
            <person name="Grencis R.K."/>
            <person name="Berriman M."/>
        </authorList>
    </citation>
    <scope>NUCLEOTIDE SEQUENCE [LARGE SCALE GENOMIC DNA]</scope>
    <source>
        <strain evidence="2">Edinburgh</strain>
    </source>
</reference>
<dbReference type="Pfam" id="PF18885">
    <property type="entry name" value="DUF5648"/>
    <property type="match status" value="1"/>
</dbReference>
<dbReference type="SUPFAM" id="SSF55797">
    <property type="entry name" value="PR-1-like"/>
    <property type="match status" value="1"/>
</dbReference>
<dbReference type="InterPro" id="IPR035940">
    <property type="entry name" value="CAP_sf"/>
</dbReference>
<dbReference type="Gene3D" id="3.40.33.10">
    <property type="entry name" value="CAP"/>
    <property type="match status" value="1"/>
</dbReference>
<accession>A0A5S6QS31</accession>
<name>A0A5S6QS31_TRIMR</name>
<proteinExistence type="predicted"/>
<dbReference type="InterPro" id="IPR043708">
    <property type="entry name" value="DUF5648"/>
</dbReference>
<dbReference type="Proteomes" id="UP000046395">
    <property type="component" value="Unassembled WGS sequence"/>
</dbReference>
<dbReference type="STRING" id="70415.A0A5S6QS31"/>
<dbReference type="WBParaSite" id="TMUE_0000000088.1">
    <property type="protein sequence ID" value="TMUE_0000000088.1"/>
    <property type="gene ID" value="WBGene00296036"/>
</dbReference>
<reference evidence="3 4" key="2">
    <citation type="submission" date="2019-12" db="UniProtKB">
        <authorList>
            <consortium name="WormBaseParasite"/>
        </authorList>
    </citation>
    <scope>IDENTIFICATION</scope>
</reference>
<evidence type="ECO:0000313" key="3">
    <source>
        <dbReference type="WBParaSite" id="TMUE_0000000088.1"/>
    </source>
</evidence>
<sequence length="389" mass="42901">MVHVAQLQRTPLSFNDEMAVEMLFAINVLRSQREVALMECIRYWNRDIATFAQAVADNCSGQAPSSPKYAVSIALLPADATLAVATMVQGFQLIPDSYNVALNSCEQGVNRPVSQHTCRSIRQFYWFQGNETGCGFTRCPSIANADPAFNIHDGYILACAFSVSAAQQFRPYPPRSLPHSVPCLTCLSSKDRCDPTTLHLCCDAVVGNLKIVGVGDEGAKKLECGQQPENLTNVFRFYNNVLRTNILSFDSIPNSFPADVNSHEGKYTILGPVGSVVPLGYTAGGCPFLEPIVHLYSNVLRQNLYLISKLEIEIRIQEGHINNGVVGYAVSGYAMCNATIAMYRFYNRFINAVQLSNYTDARLVFNGIPPGYESEGISFYLWEPVEGTK</sequence>
<organism evidence="2 4">
    <name type="scientific">Trichuris muris</name>
    <name type="common">Mouse whipworm</name>
    <dbReference type="NCBI Taxonomy" id="70415"/>
    <lineage>
        <taxon>Eukaryota</taxon>
        <taxon>Metazoa</taxon>
        <taxon>Ecdysozoa</taxon>
        <taxon>Nematoda</taxon>
        <taxon>Enoplea</taxon>
        <taxon>Dorylaimia</taxon>
        <taxon>Trichinellida</taxon>
        <taxon>Trichuridae</taxon>
        <taxon>Trichuris</taxon>
    </lineage>
</organism>